<name>C1DCS5_LARHH</name>
<dbReference type="Proteomes" id="UP000002010">
    <property type="component" value="Chromosome"/>
</dbReference>
<dbReference type="HOGENOM" id="CLU_2844438_0_0_4"/>
<dbReference type="KEGG" id="lhk:LHK_02713"/>
<dbReference type="AlphaFoldDB" id="C1DCS5"/>
<sequence length="65" mass="7381">MRMVWGLRCNEQGSRVWPARAGRLSGAYWLGGRIGVNGRLPVYTDATIQTVLTLKVLFRLAFWLT</sequence>
<gene>
    <name evidence="1" type="ordered locus">LHK_02713</name>
</gene>
<proteinExistence type="predicted"/>
<keyword evidence="2" id="KW-1185">Reference proteome</keyword>
<dbReference type="EMBL" id="CP001154">
    <property type="protein sequence ID" value="ACO75694.1"/>
    <property type="molecule type" value="Genomic_DNA"/>
</dbReference>
<protein>
    <submittedName>
        <fullName evidence="1">Uncharacterized protein</fullName>
    </submittedName>
</protein>
<organism evidence="1 2">
    <name type="scientific">Laribacter hongkongensis (strain HLHK9)</name>
    <dbReference type="NCBI Taxonomy" id="557598"/>
    <lineage>
        <taxon>Bacteria</taxon>
        <taxon>Pseudomonadati</taxon>
        <taxon>Pseudomonadota</taxon>
        <taxon>Betaproteobacteria</taxon>
        <taxon>Neisseriales</taxon>
        <taxon>Aquaspirillaceae</taxon>
        <taxon>Laribacter</taxon>
    </lineage>
</organism>
<reference evidence="1 2" key="1">
    <citation type="journal article" date="2009" name="PLoS Genet.">
        <title>The complete genome and proteome of Laribacter hongkongensis reveal potential mechanisms for adaptations to different temperatures and habitats.</title>
        <authorList>
            <person name="Woo P.C."/>
            <person name="Lau S.K."/>
            <person name="Tse H."/>
            <person name="Teng J.L."/>
            <person name="Curreem S.O."/>
            <person name="Tsang A.K."/>
            <person name="Fan R.Y."/>
            <person name="Wong G.K."/>
            <person name="Huang Y."/>
            <person name="Loman N.J."/>
            <person name="Snyder L.A."/>
            <person name="Cai J.J."/>
            <person name="Huang J.D."/>
            <person name="Mak W."/>
            <person name="Pallen M.J."/>
            <person name="Lok S."/>
            <person name="Yuen K.Y."/>
        </authorList>
    </citation>
    <scope>NUCLEOTIDE SEQUENCE [LARGE SCALE GENOMIC DNA]</scope>
    <source>
        <strain evidence="1 2">HLHK9</strain>
    </source>
</reference>
<evidence type="ECO:0000313" key="1">
    <source>
        <dbReference type="EMBL" id="ACO75694.1"/>
    </source>
</evidence>
<evidence type="ECO:0000313" key="2">
    <source>
        <dbReference type="Proteomes" id="UP000002010"/>
    </source>
</evidence>
<accession>C1DCS5</accession>